<dbReference type="EMBL" id="CAVNYO010000180">
    <property type="protein sequence ID" value="CAK5271997.1"/>
    <property type="molecule type" value="Genomic_DNA"/>
</dbReference>
<dbReference type="AlphaFoldDB" id="A0AAD2HD64"/>
<comment type="caution">
    <text evidence="2">The sequence shown here is derived from an EMBL/GenBank/DDBJ whole genome shotgun (WGS) entry which is preliminary data.</text>
</comment>
<feature type="non-terminal residue" evidence="2">
    <location>
        <position position="1"/>
    </location>
</feature>
<evidence type="ECO:0000313" key="3">
    <source>
        <dbReference type="Proteomes" id="UP001295794"/>
    </source>
</evidence>
<evidence type="ECO:0000256" key="1">
    <source>
        <dbReference type="SAM" id="MobiDB-lite"/>
    </source>
</evidence>
<accession>A0AAD2HD64</accession>
<protein>
    <submittedName>
        <fullName evidence="2">Uncharacterized protein</fullName>
    </submittedName>
</protein>
<proteinExistence type="predicted"/>
<evidence type="ECO:0000313" key="2">
    <source>
        <dbReference type="EMBL" id="CAK5271997.1"/>
    </source>
</evidence>
<reference evidence="2" key="1">
    <citation type="submission" date="2023-11" db="EMBL/GenBank/DDBJ databases">
        <authorList>
            <person name="De Vega J J."/>
            <person name="De Vega J J."/>
        </authorList>
    </citation>
    <scope>NUCLEOTIDE SEQUENCE</scope>
</reference>
<dbReference type="Proteomes" id="UP001295794">
    <property type="component" value="Unassembled WGS sequence"/>
</dbReference>
<feature type="region of interest" description="Disordered" evidence="1">
    <location>
        <begin position="23"/>
        <end position="80"/>
    </location>
</feature>
<organism evidence="2 3">
    <name type="scientific">Mycena citricolor</name>
    <dbReference type="NCBI Taxonomy" id="2018698"/>
    <lineage>
        <taxon>Eukaryota</taxon>
        <taxon>Fungi</taxon>
        <taxon>Dikarya</taxon>
        <taxon>Basidiomycota</taxon>
        <taxon>Agaricomycotina</taxon>
        <taxon>Agaricomycetes</taxon>
        <taxon>Agaricomycetidae</taxon>
        <taxon>Agaricales</taxon>
        <taxon>Marasmiineae</taxon>
        <taxon>Mycenaceae</taxon>
        <taxon>Mycena</taxon>
    </lineage>
</organism>
<sequence length="108" mass="11801">TISHCDGGHHGLLLHHHLCNAHEPLALPAPPHDPTHRPPRPPSHAPNLPLRDVRADRRGHPDRRALDCTRGGERKGEQRNFRKGDCACVELRVSSAIGFVRACVCAAG</sequence>
<feature type="compositionally biased region" description="Basic and acidic residues" evidence="1">
    <location>
        <begin position="51"/>
        <end position="80"/>
    </location>
</feature>
<keyword evidence="3" id="KW-1185">Reference proteome</keyword>
<gene>
    <name evidence="2" type="ORF">MYCIT1_LOCUS17474</name>
</gene>
<name>A0AAD2HD64_9AGAR</name>